<dbReference type="InterPro" id="IPR003661">
    <property type="entry name" value="HisK_dim/P_dom"/>
</dbReference>
<organism evidence="11 12">
    <name type="scientific">Salinibacter ruber (strain DSM 13855 / M31)</name>
    <dbReference type="NCBI Taxonomy" id="309807"/>
    <lineage>
        <taxon>Bacteria</taxon>
        <taxon>Pseudomonadati</taxon>
        <taxon>Rhodothermota</taxon>
        <taxon>Rhodothermia</taxon>
        <taxon>Rhodothermales</taxon>
        <taxon>Salinibacteraceae</taxon>
        <taxon>Salinibacter</taxon>
    </lineage>
</organism>
<evidence type="ECO:0000256" key="1">
    <source>
        <dbReference type="ARBA" id="ARBA00000085"/>
    </source>
</evidence>
<dbReference type="SMART" id="SM00387">
    <property type="entry name" value="HATPase_c"/>
    <property type="match status" value="1"/>
</dbReference>
<evidence type="ECO:0000259" key="8">
    <source>
        <dbReference type="PROSITE" id="PS50109"/>
    </source>
</evidence>
<proteinExistence type="predicted"/>
<dbReference type="SMART" id="SM00065">
    <property type="entry name" value="GAF"/>
    <property type="match status" value="1"/>
</dbReference>
<feature type="domain" description="PAS" evidence="9">
    <location>
        <begin position="1221"/>
        <end position="1291"/>
    </location>
</feature>
<dbReference type="InterPro" id="IPR013655">
    <property type="entry name" value="PAS_fold_3"/>
</dbReference>
<feature type="region of interest" description="Disordered" evidence="7">
    <location>
        <begin position="1973"/>
        <end position="2002"/>
    </location>
</feature>
<dbReference type="Pfam" id="PF13188">
    <property type="entry name" value="PAS_8"/>
    <property type="match status" value="1"/>
</dbReference>
<dbReference type="eggNOG" id="COG3284">
    <property type="taxonomic scope" value="Bacteria"/>
</dbReference>
<dbReference type="OrthoDB" id="9811889at2"/>
<dbReference type="Pfam" id="PF08448">
    <property type="entry name" value="PAS_4"/>
    <property type="match status" value="2"/>
</dbReference>
<feature type="region of interest" description="Disordered" evidence="7">
    <location>
        <begin position="1"/>
        <end position="36"/>
    </location>
</feature>
<dbReference type="PROSITE" id="PS50112">
    <property type="entry name" value="PAS"/>
    <property type="match status" value="4"/>
</dbReference>
<dbReference type="InterPro" id="IPR036890">
    <property type="entry name" value="HATPase_C_sf"/>
</dbReference>
<gene>
    <name evidence="11" type="ordered locus">SRU_0470</name>
</gene>
<dbReference type="InterPro" id="IPR035965">
    <property type="entry name" value="PAS-like_dom_sf"/>
</dbReference>
<feature type="coiled-coil region" evidence="6">
    <location>
        <begin position="1599"/>
        <end position="1626"/>
    </location>
</feature>
<dbReference type="PROSITE" id="PS50109">
    <property type="entry name" value="HIS_KIN"/>
    <property type="match status" value="1"/>
</dbReference>
<name>Q2S5B6_SALRD</name>
<dbReference type="Pfam" id="PF02518">
    <property type="entry name" value="HATPase_c"/>
    <property type="match status" value="1"/>
</dbReference>
<keyword evidence="3" id="KW-0597">Phosphoprotein</keyword>
<accession>Q2S5B6</accession>
<feature type="domain" description="PAC" evidence="10">
    <location>
        <begin position="1293"/>
        <end position="1344"/>
    </location>
</feature>
<dbReference type="InterPro" id="IPR001610">
    <property type="entry name" value="PAC"/>
</dbReference>
<dbReference type="eggNOG" id="COG2203">
    <property type="taxonomic scope" value="Bacteria"/>
</dbReference>
<dbReference type="Gene3D" id="3.30.565.10">
    <property type="entry name" value="Histidine kinase-like ATPase, C-terminal domain"/>
    <property type="match status" value="1"/>
</dbReference>
<dbReference type="EMBL" id="CP000159">
    <property type="protein sequence ID" value="ABC45778.1"/>
    <property type="molecule type" value="Genomic_DNA"/>
</dbReference>
<evidence type="ECO:0000256" key="5">
    <source>
        <dbReference type="ARBA" id="ARBA00022777"/>
    </source>
</evidence>
<evidence type="ECO:0000256" key="6">
    <source>
        <dbReference type="SAM" id="Coils"/>
    </source>
</evidence>
<dbReference type="eggNOG" id="COG2202">
    <property type="taxonomic scope" value="Bacteria"/>
</dbReference>
<feature type="compositionally biased region" description="Basic and acidic residues" evidence="7">
    <location>
        <begin position="1984"/>
        <end position="1993"/>
    </location>
</feature>
<dbReference type="InterPro" id="IPR005467">
    <property type="entry name" value="His_kinase_dom"/>
</dbReference>
<dbReference type="CDD" id="cd16922">
    <property type="entry name" value="HATPase_EvgS-ArcB-TorS-like"/>
    <property type="match status" value="1"/>
</dbReference>
<dbReference type="SUPFAM" id="SSF55785">
    <property type="entry name" value="PYP-like sensor domain (PAS domain)"/>
    <property type="match status" value="11"/>
</dbReference>
<keyword evidence="5 11" id="KW-0418">Kinase</keyword>
<keyword evidence="6" id="KW-0175">Coiled coil</keyword>
<dbReference type="HOGENOM" id="CLU_001773_0_0_10"/>
<feature type="domain" description="PAC" evidence="10">
    <location>
        <begin position="1046"/>
        <end position="1096"/>
    </location>
</feature>
<dbReference type="STRING" id="309807.SRU_0470"/>
<dbReference type="EnsemblBacteria" id="ABC45778">
    <property type="protein sequence ID" value="ABC45778"/>
    <property type="gene ID" value="SRU_0470"/>
</dbReference>
<evidence type="ECO:0000256" key="3">
    <source>
        <dbReference type="ARBA" id="ARBA00022553"/>
    </source>
</evidence>
<dbReference type="PANTHER" id="PTHR43304">
    <property type="entry name" value="PHYTOCHROME-LIKE PROTEIN CPH1"/>
    <property type="match status" value="1"/>
</dbReference>
<feature type="domain" description="PAC" evidence="10">
    <location>
        <begin position="565"/>
        <end position="617"/>
    </location>
</feature>
<dbReference type="KEGG" id="sru:SRU_0470"/>
<dbReference type="CDD" id="cd00130">
    <property type="entry name" value="PAS"/>
    <property type="match status" value="7"/>
</dbReference>
<dbReference type="InterPro" id="IPR013656">
    <property type="entry name" value="PAS_4"/>
</dbReference>
<dbReference type="Gene3D" id="2.10.70.100">
    <property type="match status" value="1"/>
</dbReference>
<feature type="coiled-coil region" evidence="6">
    <location>
        <begin position="1736"/>
        <end position="1763"/>
    </location>
</feature>
<dbReference type="eggNOG" id="COG2205">
    <property type="taxonomic scope" value="Bacteria"/>
</dbReference>
<dbReference type="SMART" id="SM00086">
    <property type="entry name" value="PAC"/>
    <property type="match status" value="10"/>
</dbReference>
<feature type="domain" description="PAS" evidence="9">
    <location>
        <begin position="1345"/>
        <end position="1418"/>
    </location>
</feature>
<evidence type="ECO:0000259" key="10">
    <source>
        <dbReference type="PROSITE" id="PS50113"/>
    </source>
</evidence>
<dbReference type="Proteomes" id="UP000008674">
    <property type="component" value="Chromosome"/>
</dbReference>
<dbReference type="Gene3D" id="1.10.287.130">
    <property type="match status" value="1"/>
</dbReference>
<dbReference type="InterPro" id="IPR029016">
    <property type="entry name" value="GAF-like_dom_sf"/>
</dbReference>
<evidence type="ECO:0000256" key="7">
    <source>
        <dbReference type="SAM" id="MobiDB-lite"/>
    </source>
</evidence>
<dbReference type="SMART" id="SM00388">
    <property type="entry name" value="HisKA"/>
    <property type="match status" value="1"/>
</dbReference>
<feature type="domain" description="PAC" evidence="10">
    <location>
        <begin position="436"/>
        <end position="488"/>
    </location>
</feature>
<dbReference type="NCBIfam" id="TIGR00229">
    <property type="entry name" value="sensory_box"/>
    <property type="match status" value="8"/>
</dbReference>
<dbReference type="EC" id="2.7.13.3" evidence="2"/>
<dbReference type="SUPFAM" id="SSF55874">
    <property type="entry name" value="ATPase domain of HSP90 chaperone/DNA topoisomerase II/histidine kinase"/>
    <property type="match status" value="1"/>
</dbReference>
<dbReference type="InterPro" id="IPR003594">
    <property type="entry name" value="HATPase_dom"/>
</dbReference>
<evidence type="ECO:0000313" key="12">
    <source>
        <dbReference type="Proteomes" id="UP000008674"/>
    </source>
</evidence>
<dbReference type="Gene3D" id="3.30.450.40">
    <property type="match status" value="2"/>
</dbReference>
<dbReference type="SUPFAM" id="SSF47384">
    <property type="entry name" value="Homodimeric domain of signal transducing histidine kinase"/>
    <property type="match status" value="1"/>
</dbReference>
<dbReference type="GO" id="GO:0000155">
    <property type="term" value="F:phosphorelay sensor kinase activity"/>
    <property type="evidence" value="ECO:0007669"/>
    <property type="project" value="InterPro"/>
</dbReference>
<keyword evidence="4" id="KW-0808">Transferase</keyword>
<dbReference type="Pfam" id="PF13185">
    <property type="entry name" value="GAF_2"/>
    <property type="match status" value="1"/>
</dbReference>
<feature type="domain" description="PAC" evidence="10">
    <location>
        <begin position="292"/>
        <end position="353"/>
    </location>
</feature>
<feature type="domain" description="PAS" evidence="9">
    <location>
        <begin position="1097"/>
        <end position="1167"/>
    </location>
</feature>
<dbReference type="InterPro" id="IPR052162">
    <property type="entry name" value="Sensor_kinase/Photoreceptor"/>
</dbReference>
<evidence type="ECO:0000256" key="4">
    <source>
        <dbReference type="ARBA" id="ARBA00022679"/>
    </source>
</evidence>
<dbReference type="SMART" id="SM00091">
    <property type="entry name" value="PAS"/>
    <property type="match status" value="10"/>
</dbReference>
<protein>
    <recommendedName>
        <fullName evidence="2">histidine kinase</fullName>
        <ecNumber evidence="2">2.7.13.3</ecNumber>
    </recommendedName>
</protein>
<comment type="catalytic activity">
    <reaction evidence="1">
        <text>ATP + protein L-histidine = ADP + protein N-phospho-L-histidine.</text>
        <dbReference type="EC" id="2.7.13.3"/>
    </reaction>
</comment>
<sequence>MSRGDARHGSFAFSLPPTRPMPTGPPDSNLSSSSSKYARIDPRRLQALRRYDVIDTPPEETFDRIADLAAALLDVPIGLVTFVGDQKQWHKACIGLDAQGLGLDASFCVHTLDEGQRLVVEDATEDERFDDNPLVTEDPHVRFYAGAPMITPDGHVLGTVCVLDTEPRAPSERQLTGLDDLAQMGVDQLERRRRQKISAVEQGGAESDETRLNELLASLDDAVWEVRIHPTGSSEAEPVRHELAYVNSSEEHIFGRPTDAFVRDPMLWRSAAHPKDQPELPTARDLLEHGRWRGEYRVLRPDGTARWVETAVQVIGRPPFSSQDERALDAPVKLAGITQDIHQRKQAEASVQEKSAALAEEKTRLRVALGAADAGVFEWSIPDDRRVWDERTQALFGVDAAPQTTGALLGHVHPDDRGHLQDTMARVLGTPDKETCQVRYRIRRPDREDRHVQARARILRDEDGDAERLIGTYQDVTERRRRRQKLRRRERQFEAVFQDPNLLTGLLDLDGTLRRVNDTALSFINAGREEVVGQSFWETPWWDHDSALQADLQEWIQRAAGGEYVSYQYQHVDADGLEYTIRGTIRPVTDRDGAVTALIASGRDVTAREDQRRELEVLHQAVEDSTEGMAVLAGDEYVYVDQTHADMYGFDDKEQLLGNTWRMLYGEDEIERLEKTVFPVLEEEGHWQGLVTGQRPDGSTFPAALSLTVTEAGRLVCTVRNMTDRRNRNRKRQLLLTASETGIAEWDLQAGQIRWDGMLRNIFGRAPESTDDFFALIHPEDRSRVRDGFDSVVDSASSWNGEFRIEDGDGRTRWIETLVIPIFEDGEVGRLLASGTDVTERKERQRKLDLALAGTDTGVLEWNLQTGEMQWDETLQDLFGHDPQTFEAFTEIVHPNDLPDVEAALENMTSTGESWEGDFWLFHPEEGVARMSLRATPVHEKGEAVRVLGIATDVTAQWERQRDLATSRERYQTLLQANPDPVLVADAETGKIVEANAAATGLLGRPREEIIGAHQTDLHPSGRAEAYASLFRRSLDEDGPMRALPDGTQIEVVTDEGTTVPVEVNATTVDLPDGRVVYGVFRDVSERKAMQKRLTRRERRFRMMFEGHSAPMLLIDEETGAIEQANAAAVEFYGYERDILMSMSIQDINQLPAEEVARERREAAEDGDEFLFEHELASGAVRTVRVLSAPIPNLDRAGTLLFSVIHDVTQREEHRQDLADQKAFLDQVLDTIDDVFYLLDEQGDLLFWNRRVNEVTGYTDAELEAMTALDLFEGDDAARIRDAIEESAAGQAVRVEAPLVTKDGRRVPHEFVGDAFDAPTRGRVLCGIGRDVTQQKERRRALRRANQRFEQLAETVPNAFYIVTPDYSELLYANSAVETLYGVDRDTLRDNPSAWTRHVHPADLAALRSDIEAQNADEPRWPQHQEFRVLHPTRGRRWLTARIDAIYDDEGALQRLAGVTTDVTDQKVREQRLRTLYRVTRDLLDVSTKAGAASTVTDALGDTLGLQEAAVYLRDGDVLVRAGTIDSEVVGSMPRVEQGHTPLWAALSTGDTHAYSDPSTIDDGVDRSGLEGCAYVPLGQRGVLAVGAAAQNRLDDDELRLLEVVAQSFQDTLDALDQERDLIERERRYRTLAENIPNGAVFLFDEGLTYTLAAGELLGTYELGESDLLGAQAGTVLVGIEGGRHPIVDRFEAALEGEQTDRRIGVGGRTLRVHVVPLQGDTNAKGLMLAQDITENVRKERELMSAKKAAEEANRMKSSLLANMSHEIRTPLTSILGFAEMIEEEIGSLEPPAEAGDLKPLGEFAGLIQKSGQRLMDTLTGVLNLSRLEAGEMDLAAEPVDLSEQAREVAGELRPQAEAEGLRLQVQAGGEPIWAQADGGGVQIVLRNLVSNAIKYTDDGEIRLRVYRENGSAMIEVEDSGIGMDPEKIEDLFKPFRQASEGMAREYEGTGLGLAVTREAVEQMDGSIEVETEKGKGTTIRVQLPKEESRETGNGDVDDAEC</sequence>
<dbReference type="PRINTS" id="PR00344">
    <property type="entry name" value="BCTRLSENSOR"/>
</dbReference>
<feature type="domain" description="PAC" evidence="10">
    <location>
        <begin position="799"/>
        <end position="850"/>
    </location>
</feature>
<dbReference type="PANTHER" id="PTHR43304:SF1">
    <property type="entry name" value="PAC DOMAIN-CONTAINING PROTEIN"/>
    <property type="match status" value="1"/>
</dbReference>
<evidence type="ECO:0000313" key="11">
    <source>
        <dbReference type="EMBL" id="ABC45778.1"/>
    </source>
</evidence>
<dbReference type="InterPro" id="IPR003018">
    <property type="entry name" value="GAF"/>
</dbReference>
<dbReference type="InterPro" id="IPR036097">
    <property type="entry name" value="HisK_dim/P_sf"/>
</dbReference>
<dbReference type="SUPFAM" id="SSF55781">
    <property type="entry name" value="GAF domain-like"/>
    <property type="match status" value="2"/>
</dbReference>
<dbReference type="Pfam" id="PF13426">
    <property type="entry name" value="PAS_9"/>
    <property type="match status" value="2"/>
</dbReference>
<dbReference type="Pfam" id="PF00512">
    <property type="entry name" value="HisKA"/>
    <property type="match status" value="1"/>
</dbReference>
<dbReference type="InterPro" id="IPR000700">
    <property type="entry name" value="PAS-assoc_C"/>
</dbReference>
<reference evidence="11 12" key="1">
    <citation type="journal article" date="2005" name="Proc. Natl. Acad. Sci. U.S.A.">
        <title>The genome of Salinibacter ruber: convergence and gene exchange among hyperhalophilic bacteria and archaea.</title>
        <authorList>
            <person name="Mongodin E.F."/>
            <person name="Nelson K.E."/>
            <person name="Daugherty S."/>
            <person name="Deboy R.T."/>
            <person name="Wister J."/>
            <person name="Khouri H."/>
            <person name="Weidman J."/>
            <person name="Walsh D.A."/>
            <person name="Papke R.T."/>
            <person name="Sanchez Perez G."/>
            <person name="Sharma A.K."/>
            <person name="Nesbo C.L."/>
            <person name="MacLeod D."/>
            <person name="Bapteste E."/>
            <person name="Doolittle W.F."/>
            <person name="Charlebois R.L."/>
            <person name="Legault B."/>
            <person name="Rodriguez-Valera F."/>
        </authorList>
    </citation>
    <scope>NUCLEOTIDE SEQUENCE [LARGE SCALE GENOMIC DNA]</scope>
    <source>
        <strain evidence="12">DSM 13855 / CECT 5946 / M31</strain>
    </source>
</reference>
<dbReference type="Pfam" id="PF01590">
    <property type="entry name" value="GAF"/>
    <property type="match status" value="1"/>
</dbReference>
<dbReference type="InterPro" id="IPR004358">
    <property type="entry name" value="Sig_transdc_His_kin-like_C"/>
</dbReference>
<dbReference type="CDD" id="cd00082">
    <property type="entry name" value="HisKA"/>
    <property type="match status" value="1"/>
</dbReference>
<evidence type="ECO:0000256" key="2">
    <source>
        <dbReference type="ARBA" id="ARBA00012438"/>
    </source>
</evidence>
<dbReference type="PROSITE" id="PS50113">
    <property type="entry name" value="PAC"/>
    <property type="match status" value="7"/>
</dbReference>
<feature type="domain" description="PAS" evidence="9">
    <location>
        <begin position="967"/>
        <end position="1038"/>
    </location>
</feature>
<dbReference type="FunFam" id="3.30.565.10:FF:000006">
    <property type="entry name" value="Sensor histidine kinase WalK"/>
    <property type="match status" value="1"/>
</dbReference>
<keyword evidence="12" id="KW-1185">Reference proteome</keyword>
<evidence type="ECO:0000259" key="9">
    <source>
        <dbReference type="PROSITE" id="PS50112"/>
    </source>
</evidence>
<dbReference type="Pfam" id="PF08447">
    <property type="entry name" value="PAS_3"/>
    <property type="match status" value="5"/>
</dbReference>
<dbReference type="InterPro" id="IPR000014">
    <property type="entry name" value="PAS"/>
</dbReference>
<dbReference type="Gene3D" id="3.30.450.20">
    <property type="entry name" value="PAS domain"/>
    <property type="match status" value="11"/>
</dbReference>
<feature type="domain" description="PAC" evidence="10">
    <location>
        <begin position="1423"/>
        <end position="1475"/>
    </location>
</feature>
<feature type="domain" description="Histidine kinase" evidence="8">
    <location>
        <begin position="1763"/>
        <end position="1988"/>
    </location>
</feature>